<dbReference type="EMBL" id="JAFCMP010000301">
    <property type="protein sequence ID" value="KAG5181741.1"/>
    <property type="molecule type" value="Genomic_DNA"/>
</dbReference>
<evidence type="ECO:0000313" key="2">
    <source>
        <dbReference type="EMBL" id="KAG5181741.1"/>
    </source>
</evidence>
<name>A0A835YUE2_9STRA</name>
<keyword evidence="3" id="KW-1185">Reference proteome</keyword>
<evidence type="ECO:0000256" key="1">
    <source>
        <dbReference type="SAM" id="MobiDB-lite"/>
    </source>
</evidence>
<gene>
    <name evidence="2" type="ORF">JKP88DRAFT_246108</name>
</gene>
<dbReference type="AlphaFoldDB" id="A0A835YUE2"/>
<feature type="region of interest" description="Disordered" evidence="1">
    <location>
        <begin position="41"/>
        <end position="82"/>
    </location>
</feature>
<evidence type="ECO:0000313" key="3">
    <source>
        <dbReference type="Proteomes" id="UP000664859"/>
    </source>
</evidence>
<reference evidence="2" key="1">
    <citation type="submission" date="2021-02" db="EMBL/GenBank/DDBJ databases">
        <title>First Annotated Genome of the Yellow-green Alga Tribonema minus.</title>
        <authorList>
            <person name="Mahan K.M."/>
        </authorList>
    </citation>
    <scope>NUCLEOTIDE SEQUENCE</scope>
    <source>
        <strain evidence="2">UTEX B ZZ1240</strain>
    </source>
</reference>
<feature type="compositionally biased region" description="Basic and acidic residues" evidence="1">
    <location>
        <begin position="44"/>
        <end position="55"/>
    </location>
</feature>
<sequence length="477" mass="53372">MSVDHPKGSIPLYSATAVPVLEADIAAADIPALAAEVEAEAEEAEAKAVAKRRAEDDEEGTAKKSKSQHTRERTQRRQQNTGTVFIPAVPGKRTRWKYELIKARLTPGVTLLTTRQEWEEQTKDPCDRKIEVQLQDGQQNWKESAFFRAALRQLDPNSELHMEDVLDGLGPDIALQERGTSLPDLFAAIQGKSAEGIGTQVNLSVEAADGAPGGRYEKLIIVGVIGTVSDRQPKRTMTTFGRLPDVQVTDIFLFSNATQMPNITLQPYPRTAKNKGKDAYGDHRYTVGVDSLDRLEQMRREFFRLVREGSRYTKEDIWLCNGPNTLSPVICFNHTEEILNCRTLACIVGLNDLRASVRQNETVDVVWTAVERGRFSLKSATEDHGGGRNQWNFNKCAAPFSELCDYVLVFYRDKECNRTHVSVIPAVRVYDTRASDGTFVYKKFVWSGTNNADVLRWRIDLRQPDALSLLRAAVSGV</sequence>
<protein>
    <submittedName>
        <fullName evidence="2">Uncharacterized protein</fullName>
    </submittedName>
</protein>
<comment type="caution">
    <text evidence="2">The sequence shown here is derived from an EMBL/GenBank/DDBJ whole genome shotgun (WGS) entry which is preliminary data.</text>
</comment>
<accession>A0A835YUE2</accession>
<dbReference type="Proteomes" id="UP000664859">
    <property type="component" value="Unassembled WGS sequence"/>
</dbReference>
<proteinExistence type="predicted"/>
<organism evidence="2 3">
    <name type="scientific">Tribonema minus</name>
    <dbReference type="NCBI Taxonomy" id="303371"/>
    <lineage>
        <taxon>Eukaryota</taxon>
        <taxon>Sar</taxon>
        <taxon>Stramenopiles</taxon>
        <taxon>Ochrophyta</taxon>
        <taxon>PX clade</taxon>
        <taxon>Xanthophyceae</taxon>
        <taxon>Tribonematales</taxon>
        <taxon>Tribonemataceae</taxon>
        <taxon>Tribonema</taxon>
    </lineage>
</organism>